<dbReference type="Proteomes" id="UP000001861">
    <property type="component" value="Unassembled WGS sequence"/>
</dbReference>
<evidence type="ECO:0000313" key="1">
    <source>
        <dbReference type="EMBL" id="EAU80305.2"/>
    </source>
</evidence>
<dbReference type="KEGG" id="cci:CC1G_13245"/>
<gene>
    <name evidence="1" type="ORF">CC1G_13245</name>
</gene>
<comment type="caution">
    <text evidence="1">The sequence shown here is derived from an EMBL/GenBank/DDBJ whole genome shotgun (WGS) entry which is preliminary data.</text>
</comment>
<proteinExistence type="predicted"/>
<dbReference type="HOGENOM" id="CLU_1835072_0_0_1"/>
<dbReference type="AlphaFoldDB" id="A8PI42"/>
<dbReference type="EMBL" id="AACS02000021">
    <property type="protein sequence ID" value="EAU80305.2"/>
    <property type="molecule type" value="Genomic_DNA"/>
</dbReference>
<dbReference type="InParanoid" id="A8PI42"/>
<dbReference type="GeneID" id="6018218"/>
<dbReference type="STRING" id="240176.A8PI42"/>
<reference evidence="1 2" key="1">
    <citation type="journal article" date="2010" name="Proc. Natl. Acad. Sci. U.S.A.">
        <title>Insights into evolution of multicellular fungi from the assembled chromosomes of the mushroom Coprinopsis cinerea (Coprinus cinereus).</title>
        <authorList>
            <person name="Stajich J.E."/>
            <person name="Wilke S.K."/>
            <person name="Ahren D."/>
            <person name="Au C.H."/>
            <person name="Birren B.W."/>
            <person name="Borodovsky M."/>
            <person name="Burns C."/>
            <person name="Canback B."/>
            <person name="Casselton L.A."/>
            <person name="Cheng C.K."/>
            <person name="Deng J."/>
            <person name="Dietrich F.S."/>
            <person name="Fargo D.C."/>
            <person name="Farman M.L."/>
            <person name="Gathman A.C."/>
            <person name="Goldberg J."/>
            <person name="Guigo R."/>
            <person name="Hoegger P.J."/>
            <person name="Hooker J.B."/>
            <person name="Huggins A."/>
            <person name="James T.Y."/>
            <person name="Kamada T."/>
            <person name="Kilaru S."/>
            <person name="Kodira C."/>
            <person name="Kues U."/>
            <person name="Kupfer D."/>
            <person name="Kwan H.S."/>
            <person name="Lomsadze A."/>
            <person name="Li W."/>
            <person name="Lilly W.W."/>
            <person name="Ma L.J."/>
            <person name="Mackey A.J."/>
            <person name="Manning G."/>
            <person name="Martin F."/>
            <person name="Muraguchi H."/>
            <person name="Natvig D.O."/>
            <person name="Palmerini H."/>
            <person name="Ramesh M.A."/>
            <person name="Rehmeyer C.J."/>
            <person name="Roe B.A."/>
            <person name="Shenoy N."/>
            <person name="Stanke M."/>
            <person name="Ter-Hovhannisyan V."/>
            <person name="Tunlid A."/>
            <person name="Velagapudi R."/>
            <person name="Vision T.J."/>
            <person name="Zeng Q."/>
            <person name="Zolan M.E."/>
            <person name="Pukkila P.J."/>
        </authorList>
    </citation>
    <scope>NUCLEOTIDE SEQUENCE [LARGE SCALE GENOMIC DNA]</scope>
    <source>
        <strain evidence="2">Okayama-7 / 130 / ATCC MYA-4618 / FGSC 9003</strain>
    </source>
</reference>
<protein>
    <submittedName>
        <fullName evidence="1">Uncharacterized protein</fullName>
    </submittedName>
</protein>
<evidence type="ECO:0000313" key="2">
    <source>
        <dbReference type="Proteomes" id="UP000001861"/>
    </source>
</evidence>
<sequence>MTQIAREIHGQAGRHGKVLKRLHPNDPSVIHVLCVAPGHIVPLASGGSDCFAIGSDLMNVSGKCEYDIPFFITLTMVLVPDVVRDEKNWLDHIDRLSALLLAIMCCYDKELAEAVERRATVQKQQIDALYAAVGEALGTS</sequence>
<name>A8PI42_COPC7</name>
<accession>A8PI42</accession>
<dbReference type="VEuPathDB" id="FungiDB:CC1G_13245"/>
<dbReference type="RefSeq" id="XP_001841513.2">
    <property type="nucleotide sequence ID" value="XM_001841461.2"/>
</dbReference>
<keyword evidence="2" id="KW-1185">Reference proteome</keyword>
<organism evidence="1 2">
    <name type="scientific">Coprinopsis cinerea (strain Okayama-7 / 130 / ATCC MYA-4618 / FGSC 9003)</name>
    <name type="common">Inky cap fungus</name>
    <name type="synonym">Hormographiella aspergillata</name>
    <dbReference type="NCBI Taxonomy" id="240176"/>
    <lineage>
        <taxon>Eukaryota</taxon>
        <taxon>Fungi</taxon>
        <taxon>Dikarya</taxon>
        <taxon>Basidiomycota</taxon>
        <taxon>Agaricomycotina</taxon>
        <taxon>Agaricomycetes</taxon>
        <taxon>Agaricomycetidae</taxon>
        <taxon>Agaricales</taxon>
        <taxon>Agaricineae</taxon>
        <taxon>Psathyrellaceae</taxon>
        <taxon>Coprinopsis</taxon>
    </lineage>
</organism>